<dbReference type="InterPro" id="IPR012910">
    <property type="entry name" value="Plug_dom"/>
</dbReference>
<dbReference type="InterPro" id="IPR037066">
    <property type="entry name" value="Plug_dom_sf"/>
</dbReference>
<evidence type="ECO:0000256" key="1">
    <source>
        <dbReference type="ARBA" id="ARBA00004571"/>
    </source>
</evidence>
<dbReference type="NCBIfam" id="TIGR04057">
    <property type="entry name" value="SusC_RagA_signa"/>
    <property type="match status" value="1"/>
</dbReference>
<evidence type="ECO:0000256" key="7">
    <source>
        <dbReference type="PROSITE-ProRule" id="PRU01360"/>
    </source>
</evidence>
<dbReference type="Pfam" id="PF13715">
    <property type="entry name" value="CarbopepD_reg_2"/>
    <property type="match status" value="1"/>
</dbReference>
<comment type="subcellular location">
    <subcellularLocation>
        <location evidence="1 7">Cell outer membrane</location>
        <topology evidence="1 7">Multi-pass membrane protein</topology>
    </subcellularLocation>
</comment>
<dbReference type="InterPro" id="IPR023996">
    <property type="entry name" value="TonB-dep_OMP_SusC/RagA"/>
</dbReference>
<evidence type="ECO:0000313" key="9">
    <source>
        <dbReference type="EMBL" id="RXQ90974.1"/>
    </source>
</evidence>
<dbReference type="AlphaFoldDB" id="A0A4Q1JJI0"/>
<organism evidence="9 10">
    <name type="scientific">Ancylomarina salipaludis</name>
    <dbReference type="NCBI Taxonomy" id="2501299"/>
    <lineage>
        <taxon>Bacteria</taxon>
        <taxon>Pseudomonadati</taxon>
        <taxon>Bacteroidota</taxon>
        <taxon>Bacteroidia</taxon>
        <taxon>Marinilabiliales</taxon>
        <taxon>Marinifilaceae</taxon>
        <taxon>Ancylomarina</taxon>
    </lineage>
</organism>
<accession>A0A4Q1JJI0</accession>
<evidence type="ECO:0000256" key="2">
    <source>
        <dbReference type="ARBA" id="ARBA00022448"/>
    </source>
</evidence>
<dbReference type="InterPro" id="IPR008969">
    <property type="entry name" value="CarboxyPept-like_regulatory"/>
</dbReference>
<dbReference type="PROSITE" id="PS52016">
    <property type="entry name" value="TONB_DEPENDENT_REC_3"/>
    <property type="match status" value="1"/>
</dbReference>
<protein>
    <submittedName>
        <fullName evidence="9">SusC/RagA family TonB-linked outer membrane protein</fullName>
    </submittedName>
</protein>
<dbReference type="FunFam" id="2.60.40.1120:FF:000003">
    <property type="entry name" value="Outer membrane protein Omp121"/>
    <property type="match status" value="1"/>
</dbReference>
<dbReference type="OrthoDB" id="9768177at2"/>
<evidence type="ECO:0000313" key="10">
    <source>
        <dbReference type="Proteomes" id="UP000289703"/>
    </source>
</evidence>
<evidence type="ECO:0000256" key="5">
    <source>
        <dbReference type="ARBA" id="ARBA00023136"/>
    </source>
</evidence>
<gene>
    <name evidence="9" type="ORF">EO244_12790</name>
</gene>
<keyword evidence="6 7" id="KW-0998">Cell outer membrane</keyword>
<dbReference type="SMART" id="SM00965">
    <property type="entry name" value="STN"/>
    <property type="match status" value="1"/>
</dbReference>
<dbReference type="InterPro" id="IPR036942">
    <property type="entry name" value="Beta-barrel_TonB_sf"/>
</dbReference>
<reference evidence="9 10" key="1">
    <citation type="submission" date="2019-01" db="EMBL/GenBank/DDBJ databases">
        <title>Ancylomarina salipaludis sp. nov., isolated from a salt marsh.</title>
        <authorList>
            <person name="Yoon J.-H."/>
        </authorList>
    </citation>
    <scope>NUCLEOTIDE SEQUENCE [LARGE SCALE GENOMIC DNA]</scope>
    <source>
        <strain evidence="9 10">SHSM-M15</strain>
    </source>
</reference>
<keyword evidence="3 7" id="KW-1134">Transmembrane beta strand</keyword>
<dbReference type="InterPro" id="IPR011662">
    <property type="entry name" value="Secretin/TonB_short_N"/>
</dbReference>
<dbReference type="Gene3D" id="2.60.40.1120">
    <property type="entry name" value="Carboxypeptidase-like, regulatory domain"/>
    <property type="match status" value="1"/>
</dbReference>
<dbReference type="InterPro" id="IPR023997">
    <property type="entry name" value="TonB-dep_OMP_SusC/RagA_CS"/>
</dbReference>
<dbReference type="Gene3D" id="2.170.130.10">
    <property type="entry name" value="TonB-dependent receptor, plug domain"/>
    <property type="match status" value="1"/>
</dbReference>
<dbReference type="SUPFAM" id="SSF49464">
    <property type="entry name" value="Carboxypeptidase regulatory domain-like"/>
    <property type="match status" value="1"/>
</dbReference>
<dbReference type="Pfam" id="PF07715">
    <property type="entry name" value="Plug"/>
    <property type="match status" value="1"/>
</dbReference>
<keyword evidence="4 7" id="KW-0812">Transmembrane</keyword>
<dbReference type="EMBL" id="SAXA01000012">
    <property type="protein sequence ID" value="RXQ90974.1"/>
    <property type="molecule type" value="Genomic_DNA"/>
</dbReference>
<evidence type="ECO:0000259" key="8">
    <source>
        <dbReference type="SMART" id="SM00965"/>
    </source>
</evidence>
<dbReference type="GO" id="GO:0009279">
    <property type="term" value="C:cell outer membrane"/>
    <property type="evidence" value="ECO:0007669"/>
    <property type="project" value="UniProtKB-SubCell"/>
</dbReference>
<feature type="domain" description="Secretin/TonB short N-terminal" evidence="8">
    <location>
        <begin position="69"/>
        <end position="120"/>
    </location>
</feature>
<name>A0A4Q1JJI0_9BACT</name>
<comment type="caution">
    <text evidence="9">The sequence shown here is derived from an EMBL/GenBank/DDBJ whole genome shotgun (WGS) entry which is preliminary data.</text>
</comment>
<proteinExistence type="inferred from homology"/>
<comment type="similarity">
    <text evidence="7">Belongs to the TonB-dependent receptor family.</text>
</comment>
<dbReference type="Proteomes" id="UP000289703">
    <property type="component" value="Unassembled WGS sequence"/>
</dbReference>
<sequence>MKKNWNCHFLPTRGKWLKSYWLMRNFIILFFALNLSALANGLSQEVSLARYKQATLIEVFEDIKVQTGYGILYKIQDINPDIRVNMNVENTSVQEILGDVLEGTDLDYKVQDEVIVIFKAEKSNQPKVTDRKQEKRGLKGTVTDADGNTLPGVSVVVKGTTSGVATDIDGNYTIQFEDDHAVLVFSFVGMISQEVEYKGQKVLNIVLFEDAETLGEVVVTGYQTISKERATGSFNLVSKEQIDKPSTNIGTRLIGNVSGIQGTVDEEGNPTFEIRGKSSLFANARPLIVVDGFAIEGDFSSINPNDVESVTVLKDASAASIWGARSANGVIVVTTKSGKNLKKGELKVSINSFVKFSPKPDLDYLLNRASSEDVVAYDKMSFGKWGAGKVIDQEMSVTANLTAGKVALNEHNLGYLSDEELDAILNKYASQNNQKQIEDHLMKNPFIHQHNLEISSASEKFNNSLSIMYEGNQSYLKGRDKKRVLINYRNSARVFEWLDFNFGAMYGYRQSSNNASLADIKKIAPYDMLLDESGNRLPVYKGIYMPNFNRYWPKESFPYSDLTYNPITELENTDYTNKEVQTRFQGALIFKPFEGLKFNSQIQYESFNNSNKNILGDGTYAVRNEIDYYTHWNRADNTFTQNIPNGDFLDQNRHETGSLTFRNQLNFDRSFGKHAINAIAGMEFNKKVTKTFTEPRVYGYDDDKLSVGVLPNGLGSYTNNNLAIYSWYGYKTSIYKNKIHQFGYMTDKYVSAYFNAAYTYDDKYTISGSARTDASNLITDDPAYRYSPFWSIGGGWQISKENFLKDVMWVDRLALRATYGYNGNVDRSTSFLPLISMYPTNNIYTNEPYARISSYGNPTLRWEKTGTLDLGIDYSLFKGKFFGKVDVYHKSAKDLVASVSIPAVNGVASQKMNVADMINKGIEIEVGTRLPISGNKLAFYGNLNVSYNQNKVTKLYNAKFGHSDLLPWNGSTASTSYVEGKNANTIYGSHYAGMHNMGTETNPNMQPQIIGKDGTLYGFGTWPADDVMNYAYAQGTTVAPWVMGFSFGFKIHDFDLSCIMTGKFGHVFRRTSYNYNELIPNSRFSEVLNADSDEMMPLPQNDNESRYYFWDRFWKSFSYLTESANHVRMQEVNLTYNLPSKFLKKTGLESVKIYSQVNNVFSIYANKYNEDPEYPLGSYKPKAQFTFGINVGF</sequence>
<dbReference type="InterPro" id="IPR039426">
    <property type="entry name" value="TonB-dep_rcpt-like"/>
</dbReference>
<dbReference type="SUPFAM" id="SSF56935">
    <property type="entry name" value="Porins"/>
    <property type="match status" value="1"/>
</dbReference>
<dbReference type="NCBIfam" id="TIGR04056">
    <property type="entry name" value="OMP_RagA_SusC"/>
    <property type="match status" value="1"/>
</dbReference>
<keyword evidence="2 7" id="KW-0813">Transport</keyword>
<evidence type="ECO:0000256" key="6">
    <source>
        <dbReference type="ARBA" id="ARBA00023237"/>
    </source>
</evidence>
<keyword evidence="10" id="KW-1185">Reference proteome</keyword>
<dbReference type="Gene3D" id="2.40.170.20">
    <property type="entry name" value="TonB-dependent receptor, beta-barrel domain"/>
    <property type="match status" value="1"/>
</dbReference>
<evidence type="ECO:0000256" key="3">
    <source>
        <dbReference type="ARBA" id="ARBA00022452"/>
    </source>
</evidence>
<evidence type="ECO:0000256" key="4">
    <source>
        <dbReference type="ARBA" id="ARBA00022692"/>
    </source>
</evidence>
<keyword evidence="5 7" id="KW-0472">Membrane</keyword>